<reference evidence="2" key="1">
    <citation type="journal article" date="2019" name="Int. J. Syst. Evol. Microbiol.">
        <title>The Global Catalogue of Microorganisms (GCM) 10K type strain sequencing project: providing services to taxonomists for standard genome sequencing and annotation.</title>
        <authorList>
            <consortium name="The Broad Institute Genomics Platform"/>
            <consortium name="The Broad Institute Genome Sequencing Center for Infectious Disease"/>
            <person name="Wu L."/>
            <person name="Ma J."/>
        </authorList>
    </citation>
    <scope>NUCLEOTIDE SEQUENCE [LARGE SCALE GENOMIC DNA]</scope>
    <source>
        <strain evidence="2">JCM 9371</strain>
    </source>
</reference>
<evidence type="ECO:0000313" key="2">
    <source>
        <dbReference type="Proteomes" id="UP001597063"/>
    </source>
</evidence>
<sequence>MREPLHDLAIAVPVTAMQVIMDGVRGARRESPALFFRASWHPGANRPPPGGGSDAR</sequence>
<organism evidence="1 2">
    <name type="scientific">Actinomadura fibrosa</name>
    <dbReference type="NCBI Taxonomy" id="111802"/>
    <lineage>
        <taxon>Bacteria</taxon>
        <taxon>Bacillati</taxon>
        <taxon>Actinomycetota</taxon>
        <taxon>Actinomycetes</taxon>
        <taxon>Streptosporangiales</taxon>
        <taxon>Thermomonosporaceae</taxon>
        <taxon>Actinomadura</taxon>
    </lineage>
</organism>
<dbReference type="RefSeq" id="WP_165502952.1">
    <property type="nucleotide sequence ID" value="NZ_CAACUY010000070.1"/>
</dbReference>
<comment type="caution">
    <text evidence="1">The sequence shown here is derived from an EMBL/GenBank/DDBJ whole genome shotgun (WGS) entry which is preliminary data.</text>
</comment>
<evidence type="ECO:0000313" key="1">
    <source>
        <dbReference type="EMBL" id="MFD0685732.1"/>
    </source>
</evidence>
<proteinExistence type="predicted"/>
<name>A0ABW2XLR3_9ACTN</name>
<dbReference type="Proteomes" id="UP001597063">
    <property type="component" value="Unassembled WGS sequence"/>
</dbReference>
<gene>
    <name evidence="1" type="ORF">ACFQZM_14600</name>
</gene>
<dbReference type="EMBL" id="JBHTGP010000006">
    <property type="protein sequence ID" value="MFD0685732.1"/>
    <property type="molecule type" value="Genomic_DNA"/>
</dbReference>
<protein>
    <submittedName>
        <fullName evidence="1">Uncharacterized protein</fullName>
    </submittedName>
</protein>
<accession>A0ABW2XLR3</accession>
<keyword evidence="2" id="KW-1185">Reference proteome</keyword>